<gene>
    <name evidence="7" type="ORF">DCCM_3347</name>
</gene>
<dbReference type="Pfam" id="PF00881">
    <property type="entry name" value="Nitroreductase"/>
    <property type="match status" value="1"/>
</dbReference>
<evidence type="ECO:0000313" key="7">
    <source>
        <dbReference type="EMBL" id="GBF34235.1"/>
    </source>
</evidence>
<comment type="caution">
    <text evidence="7">The sequence shown here is derived from an EMBL/GenBank/DDBJ whole genome shotgun (WGS) entry which is preliminary data.</text>
</comment>
<proteinExistence type="inferred from homology"/>
<keyword evidence="4" id="KW-0408">Iron</keyword>
<dbReference type="Pfam" id="PF13187">
    <property type="entry name" value="Fer4_9"/>
    <property type="match status" value="1"/>
</dbReference>
<dbReference type="GO" id="GO:0051536">
    <property type="term" value="F:iron-sulfur cluster binding"/>
    <property type="evidence" value="ECO:0007669"/>
    <property type="project" value="UniProtKB-KW"/>
</dbReference>
<dbReference type="InterPro" id="IPR017900">
    <property type="entry name" value="4Fe4S_Fe_S_CS"/>
</dbReference>
<dbReference type="InterPro" id="IPR017896">
    <property type="entry name" value="4Fe4S_Fe-S-bd"/>
</dbReference>
<dbReference type="PROSITE" id="PS51379">
    <property type="entry name" value="4FE4S_FER_2"/>
    <property type="match status" value="2"/>
</dbReference>
<dbReference type="InterPro" id="IPR029479">
    <property type="entry name" value="Nitroreductase"/>
</dbReference>
<keyword evidence="2" id="KW-0479">Metal-binding</keyword>
<keyword evidence="3" id="KW-0560">Oxidoreductase</keyword>
<name>A0A2L2XDC9_9FIRM</name>
<dbReference type="GO" id="GO:0016491">
    <property type="term" value="F:oxidoreductase activity"/>
    <property type="evidence" value="ECO:0007669"/>
    <property type="project" value="UniProtKB-KW"/>
</dbReference>
<evidence type="ECO:0000259" key="6">
    <source>
        <dbReference type="PROSITE" id="PS51379"/>
    </source>
</evidence>
<dbReference type="AlphaFoldDB" id="A0A2L2XDC9"/>
<organism evidence="7 8">
    <name type="scientific">Desulfocucumis palustris</name>
    <dbReference type="NCBI Taxonomy" id="1898651"/>
    <lineage>
        <taxon>Bacteria</taxon>
        <taxon>Bacillati</taxon>
        <taxon>Bacillota</taxon>
        <taxon>Clostridia</taxon>
        <taxon>Eubacteriales</taxon>
        <taxon>Desulfocucumaceae</taxon>
        <taxon>Desulfocucumis</taxon>
    </lineage>
</organism>
<protein>
    <submittedName>
        <fullName evidence="7">Ferredoxin</fullName>
    </submittedName>
</protein>
<dbReference type="InterPro" id="IPR000415">
    <property type="entry name" value="Nitroreductase-like"/>
</dbReference>
<dbReference type="SUPFAM" id="SSF54862">
    <property type="entry name" value="4Fe-4S ferredoxins"/>
    <property type="match status" value="1"/>
</dbReference>
<keyword evidence="5" id="KW-0411">Iron-sulfur</keyword>
<feature type="domain" description="4Fe-4S ferredoxin-type" evidence="6">
    <location>
        <begin position="42"/>
        <end position="72"/>
    </location>
</feature>
<evidence type="ECO:0000256" key="5">
    <source>
        <dbReference type="ARBA" id="ARBA00023014"/>
    </source>
</evidence>
<evidence type="ECO:0000256" key="3">
    <source>
        <dbReference type="ARBA" id="ARBA00023002"/>
    </source>
</evidence>
<keyword evidence="8" id="KW-1185">Reference proteome</keyword>
<evidence type="ECO:0000313" key="8">
    <source>
        <dbReference type="Proteomes" id="UP000239549"/>
    </source>
</evidence>
<evidence type="ECO:0000256" key="2">
    <source>
        <dbReference type="ARBA" id="ARBA00022723"/>
    </source>
</evidence>
<dbReference type="EMBL" id="BFAV01000130">
    <property type="protein sequence ID" value="GBF34235.1"/>
    <property type="molecule type" value="Genomic_DNA"/>
</dbReference>
<dbReference type="GO" id="GO:0046872">
    <property type="term" value="F:metal ion binding"/>
    <property type="evidence" value="ECO:0007669"/>
    <property type="project" value="UniProtKB-KW"/>
</dbReference>
<accession>A0A2L2XDC9</accession>
<feature type="domain" description="4Fe-4S ferredoxin-type" evidence="6">
    <location>
        <begin position="9"/>
        <end position="38"/>
    </location>
</feature>
<dbReference type="Proteomes" id="UP000239549">
    <property type="component" value="Unassembled WGS sequence"/>
</dbReference>
<dbReference type="Gene3D" id="3.30.70.20">
    <property type="match status" value="1"/>
</dbReference>
<dbReference type="PANTHER" id="PTHR43673">
    <property type="entry name" value="NAD(P)H NITROREDUCTASE YDGI-RELATED"/>
    <property type="match status" value="1"/>
</dbReference>
<comment type="similarity">
    <text evidence="1">Belongs to the nitroreductase family.</text>
</comment>
<evidence type="ECO:0000256" key="1">
    <source>
        <dbReference type="ARBA" id="ARBA00007118"/>
    </source>
</evidence>
<dbReference type="PROSITE" id="PS00198">
    <property type="entry name" value="4FE4S_FER_1"/>
    <property type="match status" value="1"/>
</dbReference>
<evidence type="ECO:0000256" key="4">
    <source>
        <dbReference type="ARBA" id="ARBA00023004"/>
    </source>
</evidence>
<dbReference type="PANTHER" id="PTHR43673:SF10">
    <property type="entry name" value="NADH DEHYDROGENASE_NAD(P)H NITROREDUCTASE XCC3605-RELATED"/>
    <property type="match status" value="1"/>
</dbReference>
<dbReference type="CDD" id="cd02143">
    <property type="entry name" value="nitroreductase_FeS-like"/>
    <property type="match status" value="1"/>
</dbReference>
<dbReference type="Gene3D" id="3.40.109.10">
    <property type="entry name" value="NADH Oxidase"/>
    <property type="match status" value="1"/>
</dbReference>
<sequence length="281" mass="30945">MKGAFNQMSIFTVDQTKCKKDGICAAECPISIISMPDKESFPAWAQGAEQMCIGCGHCVAVCPQGAISLGDMSPEKCSPVRGELLPGPEQAEHFLLTRRSIRKYKEQPVERELLQRIIQIASYAPSGHNLQPVHWLVIEKKEEIKRLSGMVIDWMRFMLKEKPEFALSLHMDKVVAGWDAGYDKICRGAPHLILAHAPKALPPAPAACTIALAYLELAAYSMGLGACWAGYFGAAAGLYPPLLQALALPEGHQAYGALMIGYPQFSYHRIPLRKEPAVTWR</sequence>
<dbReference type="SUPFAM" id="SSF55469">
    <property type="entry name" value="FMN-dependent nitroreductase-like"/>
    <property type="match status" value="1"/>
</dbReference>
<reference evidence="8" key="1">
    <citation type="submission" date="2018-02" db="EMBL/GenBank/DDBJ databases">
        <title>Genome sequence of Desulfocucumis palustris strain NAW-5.</title>
        <authorList>
            <person name="Watanabe M."/>
            <person name="Kojima H."/>
            <person name="Fukui M."/>
        </authorList>
    </citation>
    <scope>NUCLEOTIDE SEQUENCE [LARGE SCALE GENOMIC DNA]</scope>
    <source>
        <strain evidence="8">NAW-5</strain>
    </source>
</reference>